<keyword evidence="7" id="KW-0333">Golgi apparatus</keyword>
<name>A0A8K0MZ44_COCNU</name>
<feature type="chain" id="PRO_5035488400" description="Post-GPI attachment to proteins factor 3" evidence="7">
    <location>
        <begin position="23"/>
        <end position="394"/>
    </location>
</feature>
<comment type="function">
    <text evidence="7">Involved in the lipid remodeling steps of GPI-anchor maturation.</text>
</comment>
<feature type="transmembrane region" description="Helical" evidence="7">
    <location>
        <begin position="332"/>
        <end position="348"/>
    </location>
</feature>
<reference evidence="8" key="1">
    <citation type="journal article" date="2017" name="Gigascience">
        <title>The genome draft of coconut (Cocos nucifera).</title>
        <authorList>
            <person name="Xiao Y."/>
            <person name="Xu P."/>
            <person name="Fan H."/>
            <person name="Baudouin L."/>
            <person name="Xia W."/>
            <person name="Bocs S."/>
            <person name="Xu J."/>
            <person name="Li Q."/>
            <person name="Guo A."/>
            <person name="Zhou L."/>
            <person name="Li J."/>
            <person name="Wu Y."/>
            <person name="Ma Z."/>
            <person name="Armero A."/>
            <person name="Issali A.E."/>
            <person name="Liu N."/>
            <person name="Peng M."/>
            <person name="Yang Y."/>
        </authorList>
    </citation>
    <scope>NUCLEOTIDE SEQUENCE</scope>
    <source>
        <tissue evidence="8">Spear leaf of Hainan Tall coconut</tissue>
    </source>
</reference>
<evidence type="ECO:0000256" key="1">
    <source>
        <dbReference type="ARBA" id="ARBA00004127"/>
    </source>
</evidence>
<comment type="caution">
    <text evidence="8">The sequence shown here is derived from an EMBL/GenBank/DDBJ whole genome shotgun (WGS) entry which is preliminary data.</text>
</comment>
<evidence type="ECO:0000256" key="6">
    <source>
        <dbReference type="ARBA" id="ARBA00023136"/>
    </source>
</evidence>
<evidence type="ECO:0000256" key="7">
    <source>
        <dbReference type="RuleBase" id="RU365066"/>
    </source>
</evidence>
<feature type="transmembrane region" description="Helical" evidence="7">
    <location>
        <begin position="210"/>
        <end position="233"/>
    </location>
</feature>
<keyword evidence="6 7" id="KW-0472">Membrane</keyword>
<keyword evidence="5 7" id="KW-1133">Transmembrane helix</keyword>
<proteinExistence type="inferred from homology"/>
<sequence>MEARRWLAFLLALGCLFEALDASPGDFDPLYSRFWIGLGAADPFQLKRYDLLAIEMDLFFNPSKVFGHGFRVSSPSDISLNARTCVEQCEKTGIIGDIFIQHCQFPSNDIPVNSPWYMQEPLYLQWKQLNCKSDCRYNCMMQREKEREKLGLSPVKYHGKWPFKRVFVFQEPLSAVLSALNLLIHFTGWLSFFLLVNYKLPLRPQSKRTYYEYTGLWHIYAVLSMNAWFWSAIFHTRDFDLTEKLDYSSAVASLGFSLILCLLRTFNVKDEASRVMLAAPILAFVTTHILYLNFYQLDYGWNMKVCLVMGVATLLVWAIWAGITRHPSRVKLWINVLGVALAMLLEIYDFPPYMGYADAHALWHAATIPLTYLWWSFIKDDAVFRTAVLVKKAK</sequence>
<dbReference type="EMBL" id="CM017874">
    <property type="protein sequence ID" value="KAG1335128.1"/>
    <property type="molecule type" value="Genomic_DNA"/>
</dbReference>
<reference evidence="8" key="2">
    <citation type="submission" date="2019-07" db="EMBL/GenBank/DDBJ databases">
        <authorList>
            <person name="Yang Y."/>
            <person name="Bocs S."/>
            <person name="Baudouin L."/>
        </authorList>
    </citation>
    <scope>NUCLEOTIDE SEQUENCE</scope>
    <source>
        <tissue evidence="8">Spear leaf of Hainan Tall coconut</tissue>
    </source>
</reference>
<evidence type="ECO:0000313" key="9">
    <source>
        <dbReference type="Proteomes" id="UP000797356"/>
    </source>
</evidence>
<feature type="transmembrane region" description="Helical" evidence="7">
    <location>
        <begin position="301"/>
        <end position="320"/>
    </location>
</feature>
<evidence type="ECO:0000256" key="5">
    <source>
        <dbReference type="ARBA" id="ARBA00022989"/>
    </source>
</evidence>
<dbReference type="Pfam" id="PF04080">
    <property type="entry name" value="Per1"/>
    <property type="match status" value="1"/>
</dbReference>
<gene>
    <name evidence="8" type="ORF">COCNU_03G012470</name>
</gene>
<keyword evidence="4 7" id="KW-0732">Signal</keyword>
<dbReference type="GO" id="GO:0016788">
    <property type="term" value="F:hydrolase activity, acting on ester bonds"/>
    <property type="evidence" value="ECO:0007669"/>
    <property type="project" value="TreeGrafter"/>
</dbReference>
<evidence type="ECO:0000256" key="2">
    <source>
        <dbReference type="ARBA" id="ARBA00022502"/>
    </source>
</evidence>
<dbReference type="PANTHER" id="PTHR13148">
    <property type="entry name" value="PER1-RELATED"/>
    <property type="match status" value="1"/>
</dbReference>
<dbReference type="PANTHER" id="PTHR13148:SF0">
    <property type="entry name" value="POST-GPI ATTACHMENT TO PROTEINS FACTOR 3"/>
    <property type="match status" value="1"/>
</dbReference>
<evidence type="ECO:0000256" key="4">
    <source>
        <dbReference type="ARBA" id="ARBA00022729"/>
    </source>
</evidence>
<protein>
    <recommendedName>
        <fullName evidence="7">Post-GPI attachment to proteins factor 3</fullName>
    </recommendedName>
</protein>
<accession>A0A8K0MZ44</accession>
<comment type="similarity">
    <text evidence="7">Belongs to the PGAP3 family.</text>
</comment>
<dbReference type="GO" id="GO:0005789">
    <property type="term" value="C:endoplasmic reticulum membrane"/>
    <property type="evidence" value="ECO:0007669"/>
    <property type="project" value="TreeGrafter"/>
</dbReference>
<keyword evidence="2 7" id="KW-0337">GPI-anchor biosynthesis</keyword>
<evidence type="ECO:0000313" key="8">
    <source>
        <dbReference type="EMBL" id="KAG1335128.1"/>
    </source>
</evidence>
<dbReference type="GO" id="GO:0006506">
    <property type="term" value="P:GPI anchor biosynthetic process"/>
    <property type="evidence" value="ECO:0007669"/>
    <property type="project" value="UniProtKB-KW"/>
</dbReference>
<comment type="subcellular location">
    <subcellularLocation>
        <location evidence="1">Endomembrane system</location>
        <topology evidence="1">Multi-pass membrane protein</topology>
    </subcellularLocation>
    <subcellularLocation>
        <location evidence="7">Golgi apparatus membrane</location>
        <topology evidence="7">Multi-pass membrane protein</topology>
    </subcellularLocation>
</comment>
<dbReference type="Proteomes" id="UP000797356">
    <property type="component" value="Chromosome 3"/>
</dbReference>
<dbReference type="AlphaFoldDB" id="A0A8K0MZ44"/>
<feature type="transmembrane region" description="Helical" evidence="7">
    <location>
        <begin position="173"/>
        <end position="198"/>
    </location>
</feature>
<evidence type="ECO:0000256" key="3">
    <source>
        <dbReference type="ARBA" id="ARBA00022692"/>
    </source>
</evidence>
<feature type="signal peptide" evidence="7">
    <location>
        <begin position="1"/>
        <end position="22"/>
    </location>
</feature>
<keyword evidence="3 7" id="KW-0812">Transmembrane</keyword>
<dbReference type="InterPro" id="IPR007217">
    <property type="entry name" value="Per1-like"/>
</dbReference>
<feature type="transmembrane region" description="Helical" evidence="7">
    <location>
        <begin position="275"/>
        <end position="295"/>
    </location>
</feature>
<dbReference type="GO" id="GO:0000139">
    <property type="term" value="C:Golgi membrane"/>
    <property type="evidence" value="ECO:0007669"/>
    <property type="project" value="UniProtKB-SubCell"/>
</dbReference>
<keyword evidence="9" id="KW-1185">Reference proteome</keyword>
<feature type="transmembrane region" description="Helical" evidence="7">
    <location>
        <begin position="245"/>
        <end position="263"/>
    </location>
</feature>
<feature type="transmembrane region" description="Helical" evidence="7">
    <location>
        <begin position="360"/>
        <end position="378"/>
    </location>
</feature>
<organism evidence="8 9">
    <name type="scientific">Cocos nucifera</name>
    <name type="common">Coconut palm</name>
    <dbReference type="NCBI Taxonomy" id="13894"/>
    <lineage>
        <taxon>Eukaryota</taxon>
        <taxon>Viridiplantae</taxon>
        <taxon>Streptophyta</taxon>
        <taxon>Embryophyta</taxon>
        <taxon>Tracheophyta</taxon>
        <taxon>Spermatophyta</taxon>
        <taxon>Magnoliopsida</taxon>
        <taxon>Liliopsida</taxon>
        <taxon>Arecaceae</taxon>
        <taxon>Arecoideae</taxon>
        <taxon>Cocoseae</taxon>
        <taxon>Attaleinae</taxon>
        <taxon>Cocos</taxon>
    </lineage>
</organism>
<dbReference type="OrthoDB" id="419770at2759"/>